<keyword evidence="2" id="KW-1185">Reference proteome</keyword>
<evidence type="ECO:0000313" key="1">
    <source>
        <dbReference type="EMBL" id="GBN90230.1"/>
    </source>
</evidence>
<accession>A0A4Y2SRW1</accession>
<reference evidence="1 2" key="1">
    <citation type="journal article" date="2019" name="Sci. Rep.">
        <title>Orb-weaving spider Araneus ventricosus genome elucidates the spidroin gene catalogue.</title>
        <authorList>
            <person name="Kono N."/>
            <person name="Nakamura H."/>
            <person name="Ohtoshi R."/>
            <person name="Moran D.A.P."/>
            <person name="Shinohara A."/>
            <person name="Yoshida Y."/>
            <person name="Fujiwara M."/>
            <person name="Mori M."/>
            <person name="Tomita M."/>
            <person name="Arakawa K."/>
        </authorList>
    </citation>
    <scope>NUCLEOTIDE SEQUENCE [LARGE SCALE GENOMIC DNA]</scope>
</reference>
<gene>
    <name evidence="1" type="ORF">AVEN_167971_1</name>
</gene>
<dbReference type="Proteomes" id="UP000499080">
    <property type="component" value="Unassembled WGS sequence"/>
</dbReference>
<comment type="caution">
    <text evidence="1">The sequence shown here is derived from an EMBL/GenBank/DDBJ whole genome shotgun (WGS) entry which is preliminary data.</text>
</comment>
<dbReference type="AlphaFoldDB" id="A0A4Y2SRW1"/>
<evidence type="ECO:0000313" key="2">
    <source>
        <dbReference type="Proteomes" id="UP000499080"/>
    </source>
</evidence>
<protein>
    <submittedName>
        <fullName evidence="1">Uncharacterized protein</fullName>
    </submittedName>
</protein>
<organism evidence="1 2">
    <name type="scientific">Araneus ventricosus</name>
    <name type="common">Orbweaver spider</name>
    <name type="synonym">Epeira ventricosa</name>
    <dbReference type="NCBI Taxonomy" id="182803"/>
    <lineage>
        <taxon>Eukaryota</taxon>
        <taxon>Metazoa</taxon>
        <taxon>Ecdysozoa</taxon>
        <taxon>Arthropoda</taxon>
        <taxon>Chelicerata</taxon>
        <taxon>Arachnida</taxon>
        <taxon>Araneae</taxon>
        <taxon>Araneomorphae</taxon>
        <taxon>Entelegynae</taxon>
        <taxon>Araneoidea</taxon>
        <taxon>Araneidae</taxon>
        <taxon>Araneus</taxon>
    </lineage>
</organism>
<proteinExistence type="predicted"/>
<name>A0A4Y2SRW1_ARAVE</name>
<dbReference type="EMBL" id="BGPR01023224">
    <property type="protein sequence ID" value="GBN90230.1"/>
    <property type="molecule type" value="Genomic_DNA"/>
</dbReference>
<sequence>MKNPKKVISQPSIHLKSAIQLVSLRKNGRETLSSLSPTCSHGKNTTRRHFTRGNGNAFSPLFFDDAHVSGTGSRKFMGSLLAQQQVPATGLLESPPLTQKQEATSTSSAADPPTLLALGFSHESSGNRLFKRERTLNGAWCSPWLHAFERCEWCGVAGLDER</sequence>